<evidence type="ECO:0000256" key="8">
    <source>
        <dbReference type="SAM" id="MobiDB-lite"/>
    </source>
</evidence>
<sequence length="703" mass="72109">MAGEHDNEQDSHGVEGILVAGRYRLVERLGAGGMGRVWKAHDEALDCDVAVKEVWLPPMLSDSERAERLARAQREARNAARMRNHPHIVSVHDMVSDRGLPWIIMDLIPSQNLMQAVEQFGPLPQEQVAKIGLGVLDALTASHAAGILHRDVKPANVLLTTDGRVLLTDFGIAVQEADLTMTASGVLVGSPEFVAPERARGEASDGASDLFSLGATLYYAAEGRSPFMRDTAVGVLTAILFEDTAPVTRVPALAPLISGLLTKDPAARWTAARARPELERLSGATPSSGTLREAIPGSGGTPNPFVPSTMVAGTNGDSSTPGATVPGPRGANTPGTGTPFPVSTAPATMAADAVGPMGGPMGGPGGGSQTPYPPQAMPFGPGPGGPGPYGPGGPGGSMPMGPMGPGNGPGFGPGPGPGFGPGFQTSPMPTRKDNTGRNVGLAIGALVVVGGVVAAIALSGGGKSDKATPPPPTAPTSASVPHSSAPSSGSTTSSAPVNGPDSSQPSSPSDSDTQSSDAVTDPASWDSSSTDQTTFDPDSLLPVSFTDSKGVVYTATNRWTDKCVNSYESTRLKAMLTQYKCADQAIGTYTDSAGRVMVDIAVLPLADASTAQTAFKDMQAKSAFTVEDWGIWCPKSGPGADICTSDKTTGDAEQYGYIQPDHRYLVHAVSLYVNLTKDKSALTWLTPAATSAAKQGGPQVATQ</sequence>
<dbReference type="InterPro" id="IPR000719">
    <property type="entry name" value="Prot_kinase_dom"/>
</dbReference>
<protein>
    <recommendedName>
        <fullName evidence="1">non-specific serine/threonine protein kinase</fullName>
        <ecNumber evidence="1">2.7.11.1</ecNumber>
    </recommendedName>
</protein>
<dbReference type="PANTHER" id="PTHR43289:SF6">
    <property type="entry name" value="SERINE_THREONINE-PROTEIN KINASE NEKL-3"/>
    <property type="match status" value="1"/>
</dbReference>
<dbReference type="PANTHER" id="PTHR43289">
    <property type="entry name" value="MITOGEN-ACTIVATED PROTEIN KINASE KINASE KINASE 20-RELATED"/>
    <property type="match status" value="1"/>
</dbReference>
<gene>
    <name evidence="10" type="ordered locus">Caci_1619</name>
</gene>
<dbReference type="PROSITE" id="PS00108">
    <property type="entry name" value="PROTEIN_KINASE_ST"/>
    <property type="match status" value="1"/>
</dbReference>
<dbReference type="RefSeq" id="WP_012785834.1">
    <property type="nucleotide sequence ID" value="NC_013131.1"/>
</dbReference>
<evidence type="ECO:0000256" key="2">
    <source>
        <dbReference type="ARBA" id="ARBA00022527"/>
    </source>
</evidence>
<dbReference type="PROSITE" id="PS00107">
    <property type="entry name" value="PROTEIN_KINASE_ATP"/>
    <property type="match status" value="1"/>
</dbReference>
<feature type="binding site" evidence="7">
    <location>
        <position position="52"/>
    </location>
    <ligand>
        <name>ATP</name>
        <dbReference type="ChEBI" id="CHEBI:30616"/>
    </ligand>
</feature>
<feature type="compositionally biased region" description="Polar residues" evidence="8">
    <location>
        <begin position="525"/>
        <end position="536"/>
    </location>
</feature>
<dbReference type="Gene3D" id="3.30.200.20">
    <property type="entry name" value="Phosphorylase Kinase, domain 1"/>
    <property type="match status" value="1"/>
</dbReference>
<feature type="region of interest" description="Disordered" evidence="8">
    <location>
        <begin position="278"/>
        <end position="434"/>
    </location>
</feature>
<dbReference type="eggNOG" id="COG0515">
    <property type="taxonomic scope" value="Bacteria"/>
</dbReference>
<feature type="region of interest" description="Disordered" evidence="8">
    <location>
        <begin position="460"/>
        <end position="540"/>
    </location>
</feature>
<feature type="compositionally biased region" description="Pro residues" evidence="8">
    <location>
        <begin position="371"/>
        <end position="391"/>
    </location>
</feature>
<dbReference type="EMBL" id="CP001700">
    <property type="protein sequence ID" value="ACU70540.1"/>
    <property type="molecule type" value="Genomic_DNA"/>
</dbReference>
<dbReference type="SMART" id="SM00220">
    <property type="entry name" value="S_TKc"/>
    <property type="match status" value="1"/>
</dbReference>
<dbReference type="InterPro" id="IPR017441">
    <property type="entry name" value="Protein_kinase_ATP_BS"/>
</dbReference>
<evidence type="ECO:0000256" key="1">
    <source>
        <dbReference type="ARBA" id="ARBA00012513"/>
    </source>
</evidence>
<dbReference type="Gene3D" id="1.10.510.10">
    <property type="entry name" value="Transferase(Phosphotransferase) domain 1"/>
    <property type="match status" value="1"/>
</dbReference>
<feature type="domain" description="Protein kinase" evidence="9">
    <location>
        <begin position="23"/>
        <end position="278"/>
    </location>
</feature>
<evidence type="ECO:0000313" key="10">
    <source>
        <dbReference type="EMBL" id="ACU70540.1"/>
    </source>
</evidence>
<dbReference type="CDD" id="cd14014">
    <property type="entry name" value="STKc_PknB_like"/>
    <property type="match status" value="1"/>
</dbReference>
<dbReference type="STRING" id="479433.Caci_1619"/>
<organism evidence="10 11">
    <name type="scientific">Catenulispora acidiphila (strain DSM 44928 / JCM 14897 / NBRC 102108 / NRRL B-24433 / ID139908)</name>
    <dbReference type="NCBI Taxonomy" id="479433"/>
    <lineage>
        <taxon>Bacteria</taxon>
        <taxon>Bacillati</taxon>
        <taxon>Actinomycetota</taxon>
        <taxon>Actinomycetes</taxon>
        <taxon>Catenulisporales</taxon>
        <taxon>Catenulisporaceae</taxon>
        <taxon>Catenulispora</taxon>
    </lineage>
</organism>
<evidence type="ECO:0000256" key="7">
    <source>
        <dbReference type="PROSITE-ProRule" id="PRU10141"/>
    </source>
</evidence>
<keyword evidence="3" id="KW-0808">Transferase</keyword>
<evidence type="ECO:0000256" key="3">
    <source>
        <dbReference type="ARBA" id="ARBA00022679"/>
    </source>
</evidence>
<dbReference type="SUPFAM" id="SSF56112">
    <property type="entry name" value="Protein kinase-like (PK-like)"/>
    <property type="match status" value="1"/>
</dbReference>
<evidence type="ECO:0000259" key="9">
    <source>
        <dbReference type="PROSITE" id="PS50011"/>
    </source>
</evidence>
<dbReference type="KEGG" id="cai:Caci_1619"/>
<keyword evidence="11" id="KW-1185">Reference proteome</keyword>
<dbReference type="Proteomes" id="UP000000851">
    <property type="component" value="Chromosome"/>
</dbReference>
<dbReference type="GO" id="GO:0005524">
    <property type="term" value="F:ATP binding"/>
    <property type="evidence" value="ECO:0007669"/>
    <property type="project" value="UniProtKB-UniRule"/>
</dbReference>
<keyword evidence="6 7" id="KW-0067">ATP-binding</keyword>
<dbReference type="InterPro" id="IPR008271">
    <property type="entry name" value="Ser/Thr_kinase_AS"/>
</dbReference>
<dbReference type="Pfam" id="PF00069">
    <property type="entry name" value="Pkinase"/>
    <property type="match status" value="1"/>
</dbReference>
<dbReference type="EC" id="2.7.11.1" evidence="1"/>
<keyword evidence="2 10" id="KW-0723">Serine/threonine-protein kinase</keyword>
<dbReference type="GO" id="GO:0004674">
    <property type="term" value="F:protein serine/threonine kinase activity"/>
    <property type="evidence" value="ECO:0007669"/>
    <property type="project" value="UniProtKB-KW"/>
</dbReference>
<evidence type="ECO:0000256" key="4">
    <source>
        <dbReference type="ARBA" id="ARBA00022741"/>
    </source>
</evidence>
<feature type="compositionally biased region" description="Gly residues" evidence="8">
    <location>
        <begin position="356"/>
        <end position="368"/>
    </location>
</feature>
<dbReference type="InParanoid" id="C7QBG3"/>
<evidence type="ECO:0000256" key="6">
    <source>
        <dbReference type="ARBA" id="ARBA00022840"/>
    </source>
</evidence>
<feature type="compositionally biased region" description="Low complexity" evidence="8">
    <location>
        <begin position="475"/>
        <end position="517"/>
    </location>
</feature>
<reference evidence="10 11" key="1">
    <citation type="journal article" date="2009" name="Stand. Genomic Sci.">
        <title>Complete genome sequence of Catenulispora acidiphila type strain (ID 139908).</title>
        <authorList>
            <person name="Copeland A."/>
            <person name="Lapidus A."/>
            <person name="Glavina Del Rio T."/>
            <person name="Nolan M."/>
            <person name="Lucas S."/>
            <person name="Chen F."/>
            <person name="Tice H."/>
            <person name="Cheng J.F."/>
            <person name="Bruce D."/>
            <person name="Goodwin L."/>
            <person name="Pitluck S."/>
            <person name="Mikhailova N."/>
            <person name="Pati A."/>
            <person name="Ivanova N."/>
            <person name="Mavromatis K."/>
            <person name="Chen A."/>
            <person name="Palaniappan K."/>
            <person name="Chain P."/>
            <person name="Land M."/>
            <person name="Hauser L."/>
            <person name="Chang Y.J."/>
            <person name="Jeffries C.D."/>
            <person name="Chertkov O."/>
            <person name="Brettin T."/>
            <person name="Detter J.C."/>
            <person name="Han C."/>
            <person name="Ali Z."/>
            <person name="Tindall B.J."/>
            <person name="Goker M."/>
            <person name="Bristow J."/>
            <person name="Eisen J.A."/>
            <person name="Markowitz V."/>
            <person name="Hugenholtz P."/>
            <person name="Kyrpides N.C."/>
            <person name="Klenk H.P."/>
        </authorList>
    </citation>
    <scope>NUCLEOTIDE SEQUENCE [LARGE SCALE GENOMIC DNA]</scope>
    <source>
        <strain evidence="11">DSM 44928 / JCM 14897 / NBRC 102108 / NRRL B-24433 / ID139908</strain>
    </source>
</reference>
<dbReference type="PROSITE" id="PS50011">
    <property type="entry name" value="PROTEIN_KINASE_DOM"/>
    <property type="match status" value="1"/>
</dbReference>
<evidence type="ECO:0000313" key="11">
    <source>
        <dbReference type="Proteomes" id="UP000000851"/>
    </source>
</evidence>
<keyword evidence="5 10" id="KW-0418">Kinase</keyword>
<dbReference type="InterPro" id="IPR011009">
    <property type="entry name" value="Kinase-like_dom_sf"/>
</dbReference>
<dbReference type="AlphaFoldDB" id="C7QBG3"/>
<keyword evidence="4 7" id="KW-0547">Nucleotide-binding</keyword>
<evidence type="ECO:0000256" key="5">
    <source>
        <dbReference type="ARBA" id="ARBA00022777"/>
    </source>
</evidence>
<dbReference type="HOGENOM" id="CLU_000288_63_44_11"/>
<feature type="compositionally biased region" description="Polar residues" evidence="8">
    <location>
        <begin position="311"/>
        <end position="322"/>
    </location>
</feature>
<accession>C7QBG3</accession>
<dbReference type="OrthoDB" id="9762169at2"/>
<proteinExistence type="predicted"/>
<name>C7QBG3_CATAD</name>
<feature type="compositionally biased region" description="Gly residues" evidence="8">
    <location>
        <begin position="392"/>
        <end position="411"/>
    </location>
</feature>